<dbReference type="Proteomes" id="UP000054630">
    <property type="component" value="Unassembled WGS sequence"/>
</dbReference>
<keyword evidence="2" id="KW-1185">Reference proteome</keyword>
<dbReference type="GO" id="GO:0003746">
    <property type="term" value="F:translation elongation factor activity"/>
    <property type="evidence" value="ECO:0007669"/>
    <property type="project" value="UniProtKB-KW"/>
</dbReference>
<dbReference type="PANTHER" id="PTHR13503:SF3">
    <property type="entry name" value="NEGATIVE ELONGATION FACTOR B"/>
    <property type="match status" value="1"/>
</dbReference>
<dbReference type="STRING" id="6336.A0A0V0SKS9"/>
<evidence type="ECO:0000313" key="2">
    <source>
        <dbReference type="Proteomes" id="UP000054630"/>
    </source>
</evidence>
<dbReference type="GO" id="GO:0032021">
    <property type="term" value="C:NELF complex"/>
    <property type="evidence" value="ECO:0007669"/>
    <property type="project" value="TreeGrafter"/>
</dbReference>
<organism evidence="1 2">
    <name type="scientific">Trichinella nelsoni</name>
    <dbReference type="NCBI Taxonomy" id="6336"/>
    <lineage>
        <taxon>Eukaryota</taxon>
        <taxon>Metazoa</taxon>
        <taxon>Ecdysozoa</taxon>
        <taxon>Nematoda</taxon>
        <taxon>Enoplea</taxon>
        <taxon>Dorylaimia</taxon>
        <taxon>Trichinellida</taxon>
        <taxon>Trichinellidae</taxon>
        <taxon>Trichinella</taxon>
    </lineage>
</organism>
<comment type="caution">
    <text evidence="1">The sequence shown here is derived from an EMBL/GenBank/DDBJ whole genome shotgun (WGS) entry which is preliminary data.</text>
</comment>
<reference evidence="1 2" key="1">
    <citation type="submission" date="2015-01" db="EMBL/GenBank/DDBJ databases">
        <title>Evolution of Trichinella species and genotypes.</title>
        <authorList>
            <person name="Korhonen P.K."/>
            <person name="Edoardo P."/>
            <person name="Giuseppe L.R."/>
            <person name="Gasser R.B."/>
        </authorList>
    </citation>
    <scope>NUCLEOTIDE SEQUENCE [LARGE SCALE GENOMIC DNA]</scope>
    <source>
        <strain evidence="1">ISS37</strain>
    </source>
</reference>
<dbReference type="Pfam" id="PF06209">
    <property type="entry name" value="COBRA1"/>
    <property type="match status" value="1"/>
</dbReference>
<proteinExistence type="predicted"/>
<evidence type="ECO:0000313" key="1">
    <source>
        <dbReference type="EMBL" id="KRX27336.1"/>
    </source>
</evidence>
<keyword evidence="1" id="KW-0648">Protein biosynthesis</keyword>
<dbReference type="GO" id="GO:0034244">
    <property type="term" value="P:negative regulation of transcription elongation by RNA polymerase II"/>
    <property type="evidence" value="ECO:0007669"/>
    <property type="project" value="TreeGrafter"/>
</dbReference>
<dbReference type="EMBL" id="JYDL01000003">
    <property type="protein sequence ID" value="KRX27336.1"/>
    <property type="molecule type" value="Genomic_DNA"/>
</dbReference>
<dbReference type="PANTHER" id="PTHR13503">
    <property type="entry name" value="NEGATIVE ELONGATION FACTOR COMPLEX MEMBER B"/>
    <property type="match status" value="1"/>
</dbReference>
<dbReference type="InterPro" id="IPR010405">
    <property type="entry name" value="COBRA1"/>
</dbReference>
<gene>
    <name evidence="1" type="primary">NELFB</name>
    <name evidence="1" type="ORF">T07_4599</name>
</gene>
<dbReference type="OrthoDB" id="5548359at2759"/>
<sequence length="558" mass="65099">MEVRSSVERFRYDNRQAVLEALSVPMDQLHESIAIFQQKNAVQLQSLFDALRLLEQNPIRKLDYHETIMRRLREMILEQLNNVKREHNGADKIEDFLSTYYELVDLPTMRSLIIDVMMIAPRVPVCALQKISSDNNLYNMVDLQIKRLIWELREDIFYREMKIMLTDYMNWWLTQFREADTDRYGKSLLDLSGRRKAEVIQKIVCMVGRKTVLYDRLLSYIRMAFLHTKHVVFCNFRHDLLLSFHEADIKDIANSDPCYKFMLALEAFFKDPLDNRNTEQLQQIVAFYFNSDNPAQGDLSIILNSYSSIQALCTTTLKLAKDCVLKKILPRECKLLTFSFRLLKIGLGGWKFNREERSIDQKCNIAENDYLQCFLPVLIKVIAAQHALKSFTGIGNAGRLEYFNYADTAHEEIVQFIASDLVCFTVLFYYALELITGNVLTFQVEILSHVAKYAPAGFWHEQNLHILVQVLKRVPDKLWSNTSFFNLVFGTLFDAKQRLCKLHALRLAVIICKILSDAQLKRLTKLYTPLTVCNDYSQTFTYYSHLMDHIDSDLANPT</sequence>
<dbReference type="AlphaFoldDB" id="A0A0V0SKS9"/>
<protein>
    <submittedName>
        <fullName evidence="1">Negative elongation factor B</fullName>
    </submittedName>
</protein>
<accession>A0A0V0SKS9</accession>
<name>A0A0V0SKS9_9BILA</name>
<keyword evidence="1" id="KW-0251">Elongation factor</keyword>